<organism evidence="11 12">
    <name type="scientific">Wuchereria bancrofti</name>
    <dbReference type="NCBI Taxonomy" id="6293"/>
    <lineage>
        <taxon>Eukaryota</taxon>
        <taxon>Metazoa</taxon>
        <taxon>Ecdysozoa</taxon>
        <taxon>Nematoda</taxon>
        <taxon>Chromadorea</taxon>
        <taxon>Rhabditida</taxon>
        <taxon>Spirurina</taxon>
        <taxon>Spiruromorpha</taxon>
        <taxon>Filarioidea</taxon>
        <taxon>Onchocercidae</taxon>
        <taxon>Wuchereria</taxon>
    </lineage>
</organism>
<dbReference type="Pfam" id="PF01728">
    <property type="entry name" value="FtsJ"/>
    <property type="match status" value="1"/>
</dbReference>
<comment type="similarity">
    <text evidence="2">Belongs to the MIP18 family.</text>
</comment>
<dbReference type="EMBL" id="UYWW01001045">
    <property type="protein sequence ID" value="VDM09831.1"/>
    <property type="molecule type" value="Genomic_DNA"/>
</dbReference>
<accession>A0A3P7DJ51</accession>
<dbReference type="InterPro" id="IPR034904">
    <property type="entry name" value="FSCA_dom_sf"/>
</dbReference>
<dbReference type="InterPro" id="IPR050082">
    <property type="entry name" value="RNA_methyltr_RlmE"/>
</dbReference>
<dbReference type="OMA" id="WDGVYRQ"/>
<dbReference type="FunFam" id="3.30.300.130:FF:000005">
    <property type="entry name" value="Mitotic spindle-associated mmxd complex subunit"/>
    <property type="match status" value="1"/>
</dbReference>
<dbReference type="Proteomes" id="UP000270924">
    <property type="component" value="Unassembled WGS sequence"/>
</dbReference>
<dbReference type="HAMAP" id="MF_01547">
    <property type="entry name" value="RNA_methyltr_E"/>
    <property type="match status" value="1"/>
</dbReference>
<evidence type="ECO:0000256" key="6">
    <source>
        <dbReference type="ARBA" id="ARBA00022691"/>
    </source>
</evidence>
<comment type="similarity">
    <text evidence="1">Belongs to the class I-like SAM-binding methyltransferase superfamily. RNA methyltransferase RlmE family.</text>
</comment>
<feature type="region of interest" description="Disordered" evidence="9">
    <location>
        <begin position="1"/>
        <end position="26"/>
    </location>
</feature>
<evidence type="ECO:0000313" key="12">
    <source>
        <dbReference type="Proteomes" id="UP000270924"/>
    </source>
</evidence>
<dbReference type="InterPro" id="IPR015507">
    <property type="entry name" value="rRNA-MeTfrase_E"/>
</dbReference>
<keyword evidence="3" id="KW-0698">rRNA processing</keyword>
<evidence type="ECO:0000256" key="2">
    <source>
        <dbReference type="ARBA" id="ARBA00010381"/>
    </source>
</evidence>
<dbReference type="AlphaFoldDB" id="A0A3P7DJ51"/>
<dbReference type="GO" id="GO:0097361">
    <property type="term" value="C:cytosolic [4Fe-4S] assembly targeting complex"/>
    <property type="evidence" value="ECO:0007669"/>
    <property type="project" value="UniProtKB-ARBA"/>
</dbReference>
<dbReference type="InterPro" id="IPR002877">
    <property type="entry name" value="RNA_MeTrfase_FtsJ_dom"/>
</dbReference>
<dbReference type="Gene3D" id="3.30.300.130">
    <property type="entry name" value="Fe-S cluster assembly (FSCA)"/>
    <property type="match status" value="1"/>
</dbReference>
<evidence type="ECO:0000256" key="5">
    <source>
        <dbReference type="ARBA" id="ARBA00022679"/>
    </source>
</evidence>
<gene>
    <name evidence="11" type="ORF">WBA_LOCUS3217</name>
</gene>
<dbReference type="OrthoDB" id="20105at2759"/>
<dbReference type="SUPFAM" id="SSF117916">
    <property type="entry name" value="Fe-S cluster assembly (FSCA) domain-like"/>
    <property type="match status" value="1"/>
</dbReference>
<evidence type="ECO:0000256" key="1">
    <source>
        <dbReference type="ARBA" id="ARBA00009258"/>
    </source>
</evidence>
<sequence length="419" mass="47107">MIPNKLENATPTVYSTKSRDKKVSDSELNPNVIDPIDAQEIFDYIRSCRSRDINDPEHPLTLEQLNVVQEELIMVDKDNDDMIVNVGYVPTIPHCSMATLIGLTIRTKLQRSVHPSVKLIVRITPGTHMSADAINKQLADKERVAAALENPDLLRAVNQMATECCLKLCFLEFFGEDVSLTMFINIKLKAGLITLWLPVRCFSKGKKSTATLKYLHKQWSDEFSKKAREHSYRARSAYKLLEINEKYKIIKPGMVVVDVGAAPGSWCQVVADIVQPNVYDSALILGIDLQPILPISGVNFLDLSDITAQKTHENIKQILNGRSVDVVISDMAPNPTGDGGIDHERILSLCATVLELSVRKSVIPLVKNGTFLCKIWDGPRREEFIERIKRDFRNVYTVKPKASRDHSAEIYLLAMKKLL</sequence>
<dbReference type="Gene3D" id="6.10.250.1280">
    <property type="match status" value="1"/>
</dbReference>
<evidence type="ECO:0000256" key="9">
    <source>
        <dbReference type="SAM" id="MobiDB-lite"/>
    </source>
</evidence>
<feature type="compositionally biased region" description="Polar residues" evidence="9">
    <location>
        <begin position="7"/>
        <end position="16"/>
    </location>
</feature>
<proteinExistence type="inferred from homology"/>
<keyword evidence="12" id="KW-1185">Reference proteome</keyword>
<dbReference type="GO" id="GO:0005739">
    <property type="term" value="C:mitochondrion"/>
    <property type="evidence" value="ECO:0007669"/>
    <property type="project" value="TreeGrafter"/>
</dbReference>
<reference evidence="11 12" key="1">
    <citation type="submission" date="2018-11" db="EMBL/GenBank/DDBJ databases">
        <authorList>
            <consortium name="Pathogen Informatics"/>
        </authorList>
    </citation>
    <scope>NUCLEOTIDE SEQUENCE [LARGE SCALE GENOMIC DNA]</scope>
</reference>
<dbReference type="InterPro" id="IPR029063">
    <property type="entry name" value="SAM-dependent_MTases_sf"/>
</dbReference>
<evidence type="ECO:0000313" key="11">
    <source>
        <dbReference type="EMBL" id="VDM09831.1"/>
    </source>
</evidence>
<dbReference type="GO" id="GO:0008650">
    <property type="term" value="F:rRNA (uridine-2'-O-)-methyltransferase activity"/>
    <property type="evidence" value="ECO:0007669"/>
    <property type="project" value="TreeGrafter"/>
</dbReference>
<dbReference type="Gene3D" id="3.40.50.150">
    <property type="entry name" value="Vaccinia Virus protein VP39"/>
    <property type="match status" value="1"/>
</dbReference>
<dbReference type="PANTHER" id="PTHR10920:SF18">
    <property type="entry name" value="RRNA METHYLTRANSFERASE 2, MITOCHONDRIAL"/>
    <property type="match status" value="1"/>
</dbReference>
<evidence type="ECO:0000256" key="7">
    <source>
        <dbReference type="ARBA" id="ARBA00022829"/>
    </source>
</evidence>
<dbReference type="GO" id="GO:0007059">
    <property type="term" value="P:chromosome segregation"/>
    <property type="evidence" value="ECO:0007669"/>
    <property type="project" value="UniProtKB-KW"/>
</dbReference>
<keyword evidence="7" id="KW-0159">Chromosome partition</keyword>
<dbReference type="PANTHER" id="PTHR10920">
    <property type="entry name" value="RIBOSOMAL RNA METHYLTRANSFERASE"/>
    <property type="match status" value="1"/>
</dbReference>
<evidence type="ECO:0000256" key="3">
    <source>
        <dbReference type="ARBA" id="ARBA00022552"/>
    </source>
</evidence>
<protein>
    <recommendedName>
        <fullName evidence="8">rRNA methyltransferase 2, mitochondrial</fullName>
    </recommendedName>
</protein>
<keyword evidence="4" id="KW-0489">Methyltransferase</keyword>
<evidence type="ECO:0000256" key="8">
    <source>
        <dbReference type="ARBA" id="ARBA00041184"/>
    </source>
</evidence>
<dbReference type="SUPFAM" id="SSF53335">
    <property type="entry name" value="S-adenosyl-L-methionine-dependent methyltransferases"/>
    <property type="match status" value="1"/>
</dbReference>
<dbReference type="InParanoid" id="A0A3P7DJ51"/>
<keyword evidence="5" id="KW-0808">Transferase</keyword>
<evidence type="ECO:0000259" key="10">
    <source>
        <dbReference type="Pfam" id="PF01728"/>
    </source>
</evidence>
<name>A0A3P7DJ51_WUCBA</name>
<evidence type="ECO:0000256" key="4">
    <source>
        <dbReference type="ARBA" id="ARBA00022603"/>
    </source>
</evidence>
<keyword evidence="6" id="KW-0949">S-adenosyl-L-methionine</keyword>
<feature type="domain" description="Ribosomal RNA methyltransferase FtsJ" evidence="10">
    <location>
        <begin position="232"/>
        <end position="416"/>
    </location>
</feature>